<comment type="caution">
    <text evidence="1">The sequence shown here is derived from an EMBL/GenBank/DDBJ whole genome shotgun (WGS) entry which is preliminary data.</text>
</comment>
<keyword evidence="2" id="KW-1185">Reference proteome</keyword>
<accession>A0A9P4PU58</accession>
<dbReference type="Proteomes" id="UP000799764">
    <property type="component" value="Unassembled WGS sequence"/>
</dbReference>
<evidence type="ECO:0000313" key="2">
    <source>
        <dbReference type="Proteomes" id="UP000799764"/>
    </source>
</evidence>
<dbReference type="AlphaFoldDB" id="A0A9P4PU58"/>
<name>A0A9P4PU58_9PLEO</name>
<organism evidence="1 2">
    <name type="scientific">Karstenula rhodostoma CBS 690.94</name>
    <dbReference type="NCBI Taxonomy" id="1392251"/>
    <lineage>
        <taxon>Eukaryota</taxon>
        <taxon>Fungi</taxon>
        <taxon>Dikarya</taxon>
        <taxon>Ascomycota</taxon>
        <taxon>Pezizomycotina</taxon>
        <taxon>Dothideomycetes</taxon>
        <taxon>Pleosporomycetidae</taxon>
        <taxon>Pleosporales</taxon>
        <taxon>Massarineae</taxon>
        <taxon>Didymosphaeriaceae</taxon>
        <taxon>Karstenula</taxon>
    </lineage>
</organism>
<reference evidence="1" key="1">
    <citation type="journal article" date="2020" name="Stud. Mycol.">
        <title>101 Dothideomycetes genomes: a test case for predicting lifestyles and emergence of pathogens.</title>
        <authorList>
            <person name="Haridas S."/>
            <person name="Albert R."/>
            <person name="Binder M."/>
            <person name="Bloem J."/>
            <person name="Labutti K."/>
            <person name="Salamov A."/>
            <person name="Andreopoulos B."/>
            <person name="Baker S."/>
            <person name="Barry K."/>
            <person name="Bills G."/>
            <person name="Bluhm B."/>
            <person name="Cannon C."/>
            <person name="Castanera R."/>
            <person name="Culley D."/>
            <person name="Daum C."/>
            <person name="Ezra D."/>
            <person name="Gonzalez J."/>
            <person name="Henrissat B."/>
            <person name="Kuo A."/>
            <person name="Liang C."/>
            <person name="Lipzen A."/>
            <person name="Lutzoni F."/>
            <person name="Magnuson J."/>
            <person name="Mondo S."/>
            <person name="Nolan M."/>
            <person name="Ohm R."/>
            <person name="Pangilinan J."/>
            <person name="Park H.-J."/>
            <person name="Ramirez L."/>
            <person name="Alfaro M."/>
            <person name="Sun H."/>
            <person name="Tritt A."/>
            <person name="Yoshinaga Y."/>
            <person name="Zwiers L.-H."/>
            <person name="Turgeon B."/>
            <person name="Goodwin S."/>
            <person name="Spatafora J."/>
            <person name="Crous P."/>
            <person name="Grigoriev I."/>
        </authorList>
    </citation>
    <scope>NUCLEOTIDE SEQUENCE</scope>
    <source>
        <strain evidence="1">CBS 690.94</strain>
    </source>
</reference>
<evidence type="ECO:0000313" key="1">
    <source>
        <dbReference type="EMBL" id="KAF2449328.1"/>
    </source>
</evidence>
<gene>
    <name evidence="1" type="ORF">P171DRAFT_517050</name>
</gene>
<proteinExistence type="predicted"/>
<sequence length="186" mass="21623">MLADLEGHGCYWTRVREEPSKIYILIEWATSGAEDIVTPVYQEFVKNPASPAYSSLPVGMYKLDEHSNDCTTFILLDYYTSPAKERNAQRYNTHARTYRKNIKGLHADAIAVGHLLYIAQRLHGLFIHQGYHSNFVKDMDVFNKMQPFKFDMRKDMQVKRQWFTRHGKSWGGKRTRRLPGFDGGLC</sequence>
<protein>
    <submittedName>
        <fullName evidence="1">Uncharacterized protein</fullName>
    </submittedName>
</protein>
<dbReference type="EMBL" id="MU001494">
    <property type="protein sequence ID" value="KAF2449328.1"/>
    <property type="molecule type" value="Genomic_DNA"/>
</dbReference>